<evidence type="ECO:0000256" key="1">
    <source>
        <dbReference type="ARBA" id="ARBA00009437"/>
    </source>
</evidence>
<keyword evidence="7" id="KW-1185">Reference proteome</keyword>
<dbReference type="GO" id="GO:0032993">
    <property type="term" value="C:protein-DNA complex"/>
    <property type="evidence" value="ECO:0007669"/>
    <property type="project" value="TreeGrafter"/>
</dbReference>
<protein>
    <submittedName>
        <fullName evidence="6">LysR family transcriptional regulator</fullName>
    </submittedName>
</protein>
<dbReference type="KEGG" id="celz:E5225_02920"/>
<dbReference type="PANTHER" id="PTHR30346">
    <property type="entry name" value="TRANSCRIPTIONAL DUAL REGULATOR HCAR-RELATED"/>
    <property type="match status" value="1"/>
</dbReference>
<dbReference type="InterPro" id="IPR036390">
    <property type="entry name" value="WH_DNA-bd_sf"/>
</dbReference>
<dbReference type="GO" id="GO:0003677">
    <property type="term" value="F:DNA binding"/>
    <property type="evidence" value="ECO:0007669"/>
    <property type="project" value="UniProtKB-KW"/>
</dbReference>
<sequence length="314" mass="32173">MELEVRHLRMVATVAEHGSVTKAAAALGLAQPALSAQLSRIDRTLGGPVFVRDHRGVHLTPLGALVLERARTLLPAMDALVLDAHRLARCGQVPDGLRVAVVGSALAAAFARRVDGGCSGRAVLRTAWSAAGATNDLASGTHDALLVGMCADALPPAASGVHWWLVGTDAVQVLVPTDHASPDEADLAAFADERWLKAPGDSCFTACFVAACARAGFAPHAPSECDRSAGLELVRSGAGVGLAQPFGAPLDGVRAVALRGRPLLWSTWLAVHDTVPETLRAALLAAARAARTDGLAAAAGPRGLAVAPQAVRAV</sequence>
<dbReference type="Gene3D" id="3.40.190.10">
    <property type="entry name" value="Periplasmic binding protein-like II"/>
    <property type="match status" value="2"/>
</dbReference>
<name>A0A4P7SHQ6_9CELL</name>
<keyword evidence="4" id="KW-0804">Transcription</keyword>
<dbReference type="EMBL" id="CP039291">
    <property type="protein sequence ID" value="QCB92656.1"/>
    <property type="molecule type" value="Genomic_DNA"/>
</dbReference>
<dbReference type="Pfam" id="PF03466">
    <property type="entry name" value="LysR_substrate"/>
    <property type="match status" value="1"/>
</dbReference>
<keyword evidence="3" id="KW-0238">DNA-binding</keyword>
<evidence type="ECO:0000313" key="7">
    <source>
        <dbReference type="Proteomes" id="UP000296469"/>
    </source>
</evidence>
<gene>
    <name evidence="6" type="ORF">E5225_02920</name>
</gene>
<dbReference type="PANTHER" id="PTHR30346:SF30">
    <property type="entry name" value="SMALL NEUTRAL PROTEASE REGULATORY PROTEIN"/>
    <property type="match status" value="1"/>
</dbReference>
<dbReference type="OrthoDB" id="3171102at2"/>
<organism evidence="6 7">
    <name type="scientific">Cellulomonas shaoxiangyii</name>
    <dbReference type="NCBI Taxonomy" id="2566013"/>
    <lineage>
        <taxon>Bacteria</taxon>
        <taxon>Bacillati</taxon>
        <taxon>Actinomycetota</taxon>
        <taxon>Actinomycetes</taxon>
        <taxon>Micrococcales</taxon>
        <taxon>Cellulomonadaceae</taxon>
        <taxon>Cellulomonas</taxon>
    </lineage>
</organism>
<feature type="domain" description="HTH lysR-type" evidence="5">
    <location>
        <begin position="1"/>
        <end position="60"/>
    </location>
</feature>
<evidence type="ECO:0000259" key="5">
    <source>
        <dbReference type="PROSITE" id="PS50931"/>
    </source>
</evidence>
<dbReference type="RefSeq" id="WP_135972985.1">
    <property type="nucleotide sequence ID" value="NZ_CP039291.1"/>
</dbReference>
<evidence type="ECO:0000256" key="4">
    <source>
        <dbReference type="ARBA" id="ARBA00023163"/>
    </source>
</evidence>
<keyword evidence="2" id="KW-0805">Transcription regulation</keyword>
<dbReference type="PRINTS" id="PR00039">
    <property type="entry name" value="HTHLYSR"/>
</dbReference>
<evidence type="ECO:0000313" key="6">
    <source>
        <dbReference type="EMBL" id="QCB92656.1"/>
    </source>
</evidence>
<accession>A0A4P7SHQ6</accession>
<dbReference type="Pfam" id="PF00126">
    <property type="entry name" value="HTH_1"/>
    <property type="match status" value="1"/>
</dbReference>
<dbReference type="InterPro" id="IPR000847">
    <property type="entry name" value="LysR_HTH_N"/>
</dbReference>
<dbReference type="InterPro" id="IPR005119">
    <property type="entry name" value="LysR_subst-bd"/>
</dbReference>
<dbReference type="GO" id="GO:0003700">
    <property type="term" value="F:DNA-binding transcription factor activity"/>
    <property type="evidence" value="ECO:0007669"/>
    <property type="project" value="InterPro"/>
</dbReference>
<dbReference type="InterPro" id="IPR036388">
    <property type="entry name" value="WH-like_DNA-bd_sf"/>
</dbReference>
<evidence type="ECO:0000256" key="3">
    <source>
        <dbReference type="ARBA" id="ARBA00023125"/>
    </source>
</evidence>
<reference evidence="6 7" key="1">
    <citation type="submission" date="2019-04" db="EMBL/GenBank/DDBJ databases">
        <title>Isolation and identification of Cellulomonas shaoxiangyii sp. Nov. isolated from feces of the Tibetan antelopes (Pantholops hodgsonii) in the Qinghai-Tibet plateau of China.</title>
        <authorList>
            <person name="Tian Z."/>
        </authorList>
    </citation>
    <scope>NUCLEOTIDE SEQUENCE [LARGE SCALE GENOMIC DNA]</scope>
    <source>
        <strain evidence="6 7">Z28</strain>
    </source>
</reference>
<dbReference type="AlphaFoldDB" id="A0A4P7SHQ6"/>
<proteinExistence type="inferred from homology"/>
<dbReference type="PROSITE" id="PS50931">
    <property type="entry name" value="HTH_LYSR"/>
    <property type="match status" value="1"/>
</dbReference>
<dbReference type="SUPFAM" id="SSF53850">
    <property type="entry name" value="Periplasmic binding protein-like II"/>
    <property type="match status" value="1"/>
</dbReference>
<comment type="similarity">
    <text evidence="1">Belongs to the LysR transcriptional regulatory family.</text>
</comment>
<dbReference type="Proteomes" id="UP000296469">
    <property type="component" value="Chromosome"/>
</dbReference>
<dbReference type="SUPFAM" id="SSF46785">
    <property type="entry name" value="Winged helix' DNA-binding domain"/>
    <property type="match status" value="1"/>
</dbReference>
<evidence type="ECO:0000256" key="2">
    <source>
        <dbReference type="ARBA" id="ARBA00023015"/>
    </source>
</evidence>
<dbReference type="Gene3D" id="1.10.10.10">
    <property type="entry name" value="Winged helix-like DNA-binding domain superfamily/Winged helix DNA-binding domain"/>
    <property type="match status" value="1"/>
</dbReference>